<keyword evidence="9" id="KW-0067">ATP-binding</keyword>
<keyword evidence="4 8" id="KW-0949">S-adenosyl-L-methionine</keyword>
<dbReference type="PROSITE" id="PS51918">
    <property type="entry name" value="RADICAL_SAM"/>
    <property type="match status" value="1"/>
</dbReference>
<feature type="binding site" evidence="8">
    <location>
        <position position="413"/>
    </location>
    <ligand>
        <name>[4Fe-4S] cluster</name>
        <dbReference type="ChEBI" id="CHEBI:49883"/>
        <label>1</label>
    </ligand>
</feature>
<evidence type="ECO:0000256" key="3">
    <source>
        <dbReference type="ARBA" id="ARBA00022679"/>
    </source>
</evidence>
<dbReference type="InterPro" id="IPR006638">
    <property type="entry name" value="Elp3/MiaA/NifB-like_rSAM"/>
</dbReference>
<dbReference type="PROSITE" id="PS01278">
    <property type="entry name" value="MTTASE_RADICAL"/>
    <property type="match status" value="1"/>
</dbReference>
<dbReference type="InterPro" id="IPR038135">
    <property type="entry name" value="Methylthiotransferase_N_sf"/>
</dbReference>
<keyword evidence="7 8" id="KW-0411">Iron-sulfur</keyword>
<feature type="binding site" evidence="8">
    <location>
        <position position="377"/>
    </location>
    <ligand>
        <name>[4Fe-4S] cluster</name>
        <dbReference type="ChEBI" id="CHEBI:49883"/>
        <label>1</label>
    </ligand>
</feature>
<dbReference type="Proteomes" id="UP000320184">
    <property type="component" value="Unassembled WGS sequence"/>
</dbReference>
<dbReference type="InterPro" id="IPR023404">
    <property type="entry name" value="rSAM_horseshoe"/>
</dbReference>
<dbReference type="SUPFAM" id="SSF52540">
    <property type="entry name" value="P-loop containing nucleoside triphosphate hydrolases"/>
    <property type="match status" value="1"/>
</dbReference>
<dbReference type="Pfam" id="PF18693">
    <property type="entry name" value="TRAM_2"/>
    <property type="match status" value="1"/>
</dbReference>
<evidence type="ECO:0000259" key="13">
    <source>
        <dbReference type="PROSITE" id="PS51918"/>
    </source>
</evidence>
<dbReference type="Gene3D" id="2.40.50.140">
    <property type="entry name" value="Nucleic acid-binding proteins"/>
    <property type="match status" value="1"/>
</dbReference>
<keyword evidence="3 8" id="KW-0808">Transferase</keyword>
<gene>
    <name evidence="8 14" type="primary">rimO</name>
    <name evidence="14" type="ORF">E6K73_13590</name>
</gene>
<dbReference type="FunFam" id="3.80.30.20:FF:000001">
    <property type="entry name" value="tRNA-2-methylthio-N(6)-dimethylallyladenosine synthase 2"/>
    <property type="match status" value="1"/>
</dbReference>
<dbReference type="InterPro" id="IPR027417">
    <property type="entry name" value="P-loop_NTPase"/>
</dbReference>
<keyword evidence="2 8" id="KW-0963">Cytoplasm</keyword>
<dbReference type="Gene3D" id="3.80.30.20">
    <property type="entry name" value="tm_1862 like domain"/>
    <property type="match status" value="1"/>
</dbReference>
<dbReference type="NCBIfam" id="TIGR01125">
    <property type="entry name" value="30S ribosomal protein S12 methylthiotransferase RimO"/>
    <property type="match status" value="1"/>
</dbReference>
<dbReference type="InterPro" id="IPR005840">
    <property type="entry name" value="Ribosomal_uS12_MeSTrfase_RimO"/>
</dbReference>
<evidence type="ECO:0000256" key="4">
    <source>
        <dbReference type="ARBA" id="ARBA00022691"/>
    </source>
</evidence>
<dbReference type="GO" id="GO:0103039">
    <property type="term" value="F:protein methylthiotransferase activity"/>
    <property type="evidence" value="ECO:0007669"/>
    <property type="project" value="UniProtKB-EC"/>
</dbReference>
<dbReference type="SFLD" id="SFLDF00274">
    <property type="entry name" value="ribosomal_protein_S12_methylth"/>
    <property type="match status" value="1"/>
</dbReference>
<dbReference type="InterPro" id="IPR013848">
    <property type="entry name" value="Methylthiotransferase_N"/>
</dbReference>
<evidence type="ECO:0000256" key="8">
    <source>
        <dbReference type="HAMAP-Rule" id="MF_01865"/>
    </source>
</evidence>
<feature type="domain" description="MTTase N-terminal" evidence="12">
    <location>
        <begin position="368"/>
        <end position="484"/>
    </location>
</feature>
<dbReference type="Gene3D" id="3.40.50.12160">
    <property type="entry name" value="Methylthiotransferase, N-terminal domain"/>
    <property type="match status" value="1"/>
</dbReference>
<dbReference type="GO" id="GO:0006400">
    <property type="term" value="P:tRNA modification"/>
    <property type="evidence" value="ECO:0007669"/>
    <property type="project" value="InterPro"/>
</dbReference>
<dbReference type="InterPro" id="IPR002792">
    <property type="entry name" value="TRAM_dom"/>
</dbReference>
<dbReference type="PROSITE" id="PS51449">
    <property type="entry name" value="MTTASE_N"/>
    <property type="match status" value="1"/>
</dbReference>
<dbReference type="SFLD" id="SFLDS00029">
    <property type="entry name" value="Radical_SAM"/>
    <property type="match status" value="1"/>
</dbReference>
<dbReference type="InterPro" id="IPR058240">
    <property type="entry name" value="rSAM_sf"/>
</dbReference>
<dbReference type="EMBL" id="VBOT01000181">
    <property type="protein sequence ID" value="TMQ47483.1"/>
    <property type="molecule type" value="Genomic_DNA"/>
</dbReference>
<dbReference type="InterPro" id="IPR020612">
    <property type="entry name" value="Methylthiotransferase_CS"/>
</dbReference>
<feature type="compositionally biased region" description="Basic residues" evidence="10">
    <location>
        <begin position="265"/>
        <end position="291"/>
    </location>
</feature>
<dbReference type="GO" id="GO:0005840">
    <property type="term" value="C:ribosome"/>
    <property type="evidence" value="ECO:0007669"/>
    <property type="project" value="UniProtKB-KW"/>
</dbReference>
<dbReference type="GO" id="GO:0003677">
    <property type="term" value="F:DNA binding"/>
    <property type="evidence" value="ECO:0007669"/>
    <property type="project" value="InterPro"/>
</dbReference>
<keyword evidence="6 8" id="KW-0408">Iron</keyword>
<dbReference type="HAMAP" id="MF_01865">
    <property type="entry name" value="MTTase_RimO"/>
    <property type="match status" value="1"/>
</dbReference>
<dbReference type="Gene3D" id="3.40.50.300">
    <property type="entry name" value="P-loop containing nucleotide triphosphate hydrolases"/>
    <property type="match status" value="1"/>
</dbReference>
<dbReference type="SFLD" id="SFLDG01082">
    <property type="entry name" value="B12-binding_domain_containing"/>
    <property type="match status" value="1"/>
</dbReference>
<dbReference type="InterPro" id="IPR003593">
    <property type="entry name" value="AAA+_ATPase"/>
</dbReference>
<dbReference type="InterPro" id="IPR005839">
    <property type="entry name" value="Methylthiotransferase"/>
</dbReference>
<keyword evidence="1 8" id="KW-0004">4Fe-4S</keyword>
<feature type="compositionally biased region" description="Low complexity" evidence="10">
    <location>
        <begin position="299"/>
        <end position="342"/>
    </location>
</feature>
<comment type="subcellular location">
    <subcellularLocation>
        <location evidence="8">Cytoplasm</location>
    </subcellularLocation>
</comment>
<dbReference type="InterPro" id="IPR002543">
    <property type="entry name" value="FtsK_dom"/>
</dbReference>
<feature type="binding site" evidence="8">
    <location>
        <position position="447"/>
    </location>
    <ligand>
        <name>[4Fe-4S] cluster</name>
        <dbReference type="ChEBI" id="CHEBI:49883"/>
        <label>1</label>
    </ligand>
</feature>
<dbReference type="Pfam" id="PF01580">
    <property type="entry name" value="FtsK_SpoIIIE"/>
    <property type="match status" value="1"/>
</dbReference>
<dbReference type="AlphaFoldDB" id="A0A538S7X3"/>
<dbReference type="NCBIfam" id="TIGR00089">
    <property type="entry name" value="MiaB/RimO family radical SAM methylthiotransferase"/>
    <property type="match status" value="1"/>
</dbReference>
<dbReference type="InterPro" id="IPR007197">
    <property type="entry name" value="rSAM"/>
</dbReference>
<dbReference type="GO" id="GO:0035599">
    <property type="term" value="F:aspartic acid methylthiotransferase activity"/>
    <property type="evidence" value="ECO:0007669"/>
    <property type="project" value="TreeGrafter"/>
</dbReference>
<dbReference type="EC" id="2.8.4.4" evidence="8"/>
<dbReference type="SFLD" id="SFLDG01061">
    <property type="entry name" value="methylthiotransferase"/>
    <property type="match status" value="1"/>
</dbReference>
<feature type="binding site" evidence="8">
    <location>
        <position position="523"/>
    </location>
    <ligand>
        <name>[4Fe-4S] cluster</name>
        <dbReference type="ChEBI" id="CHEBI:49883"/>
        <label>2</label>
        <note>4Fe-4S-S-AdoMet</note>
    </ligand>
</feature>
<evidence type="ECO:0000256" key="1">
    <source>
        <dbReference type="ARBA" id="ARBA00022485"/>
    </source>
</evidence>
<dbReference type="Pfam" id="PF00919">
    <property type="entry name" value="UPF0004"/>
    <property type="match status" value="1"/>
</dbReference>
<evidence type="ECO:0000256" key="6">
    <source>
        <dbReference type="ARBA" id="ARBA00023004"/>
    </source>
</evidence>
<proteinExistence type="inferred from homology"/>
<dbReference type="PANTHER" id="PTHR43837">
    <property type="entry name" value="RIBOSOMAL PROTEIN S12 METHYLTHIOTRANSFERASE RIMO"/>
    <property type="match status" value="1"/>
</dbReference>
<dbReference type="GO" id="GO:0005524">
    <property type="term" value="F:ATP binding"/>
    <property type="evidence" value="ECO:0007669"/>
    <property type="project" value="UniProtKB-UniRule"/>
</dbReference>
<dbReference type="SMART" id="SM00382">
    <property type="entry name" value="AAA"/>
    <property type="match status" value="1"/>
</dbReference>
<evidence type="ECO:0000256" key="10">
    <source>
        <dbReference type="SAM" id="MobiDB-lite"/>
    </source>
</evidence>
<keyword evidence="5 8" id="KW-0479">Metal-binding</keyword>
<comment type="cofactor">
    <cofactor evidence="8">
        <name>[4Fe-4S] cluster</name>
        <dbReference type="ChEBI" id="CHEBI:49883"/>
    </cofactor>
    <text evidence="8">Binds 2 [4Fe-4S] clusters. One cluster is coordinated with 3 cysteines and an exchangeable S-adenosyl-L-methionine.</text>
</comment>
<dbReference type="PROSITE" id="PS50901">
    <property type="entry name" value="FTSK"/>
    <property type="match status" value="1"/>
</dbReference>
<name>A0A538S7X3_UNCEI</name>
<organism evidence="14 15">
    <name type="scientific">Eiseniibacteriota bacterium</name>
    <dbReference type="NCBI Taxonomy" id="2212470"/>
    <lineage>
        <taxon>Bacteria</taxon>
        <taxon>Candidatus Eiseniibacteriota</taxon>
    </lineage>
</organism>
<evidence type="ECO:0000313" key="15">
    <source>
        <dbReference type="Proteomes" id="UP000320184"/>
    </source>
</evidence>
<keyword evidence="9" id="KW-0547">Nucleotide-binding</keyword>
<evidence type="ECO:0000256" key="2">
    <source>
        <dbReference type="ARBA" id="ARBA00022490"/>
    </source>
</evidence>
<dbReference type="PANTHER" id="PTHR43837:SF1">
    <property type="entry name" value="RIBOSOMAL PROTEIN US12 METHYLTHIOTRANSFERASE RIMO"/>
    <property type="match status" value="1"/>
</dbReference>
<protein>
    <recommendedName>
        <fullName evidence="8">Ribosomal protein uS12 methylthiotransferase RimO</fullName>
        <shortName evidence="8">uS12 MTTase</shortName>
        <shortName evidence="8">uS12 methylthiotransferase</shortName>
        <ecNumber evidence="8">2.8.4.4</ecNumber>
    </recommendedName>
    <alternativeName>
        <fullName evidence="8">Ribosomal protein uS12 (aspartate-C(3))-methylthiotransferase</fullName>
    </alternativeName>
    <alternativeName>
        <fullName evidence="8">Ribosome maturation factor RimO</fullName>
    </alternativeName>
</protein>
<comment type="similarity">
    <text evidence="8">Belongs to the methylthiotransferase family. RimO subfamily.</text>
</comment>
<feature type="binding site" evidence="9">
    <location>
        <begin position="14"/>
        <end position="21"/>
    </location>
    <ligand>
        <name>ATP</name>
        <dbReference type="ChEBI" id="CHEBI:30616"/>
    </ligand>
</feature>
<comment type="catalytic activity">
    <reaction evidence="8">
        <text>L-aspartate(89)-[ribosomal protein uS12]-hydrogen + (sulfur carrier)-SH + AH2 + 2 S-adenosyl-L-methionine = 3-methylsulfanyl-L-aspartate(89)-[ribosomal protein uS12]-hydrogen + (sulfur carrier)-H + 5'-deoxyadenosine + L-methionine + A + S-adenosyl-L-homocysteine + 2 H(+)</text>
        <dbReference type="Rhea" id="RHEA:37087"/>
        <dbReference type="Rhea" id="RHEA-COMP:10460"/>
        <dbReference type="Rhea" id="RHEA-COMP:10461"/>
        <dbReference type="Rhea" id="RHEA-COMP:14737"/>
        <dbReference type="Rhea" id="RHEA-COMP:14739"/>
        <dbReference type="ChEBI" id="CHEBI:13193"/>
        <dbReference type="ChEBI" id="CHEBI:15378"/>
        <dbReference type="ChEBI" id="CHEBI:17319"/>
        <dbReference type="ChEBI" id="CHEBI:17499"/>
        <dbReference type="ChEBI" id="CHEBI:29917"/>
        <dbReference type="ChEBI" id="CHEBI:29961"/>
        <dbReference type="ChEBI" id="CHEBI:57844"/>
        <dbReference type="ChEBI" id="CHEBI:57856"/>
        <dbReference type="ChEBI" id="CHEBI:59789"/>
        <dbReference type="ChEBI" id="CHEBI:64428"/>
        <dbReference type="ChEBI" id="CHEBI:73599"/>
        <dbReference type="EC" id="2.8.4.4"/>
    </reaction>
</comment>
<feature type="binding site" evidence="8">
    <location>
        <position position="530"/>
    </location>
    <ligand>
        <name>[4Fe-4S] cluster</name>
        <dbReference type="ChEBI" id="CHEBI:49883"/>
        <label>2</label>
        <note>4Fe-4S-S-AdoMet</note>
    </ligand>
</feature>
<evidence type="ECO:0000259" key="12">
    <source>
        <dbReference type="PROSITE" id="PS51449"/>
    </source>
</evidence>
<feature type="domain" description="Radical SAM core" evidence="13">
    <location>
        <begin position="509"/>
        <end position="739"/>
    </location>
</feature>
<comment type="function">
    <text evidence="8">Catalyzes the methylthiolation of an aspartic acid residue of ribosomal protein uS12.</text>
</comment>
<feature type="domain" description="FtsK" evidence="11">
    <location>
        <begin position="1"/>
        <end position="209"/>
    </location>
</feature>
<evidence type="ECO:0000256" key="9">
    <source>
        <dbReference type="PROSITE-ProRule" id="PRU00289"/>
    </source>
</evidence>
<evidence type="ECO:0000256" key="7">
    <source>
        <dbReference type="ARBA" id="ARBA00023014"/>
    </source>
</evidence>
<dbReference type="GO" id="GO:0051539">
    <property type="term" value="F:4 iron, 4 sulfur cluster binding"/>
    <property type="evidence" value="ECO:0007669"/>
    <property type="project" value="UniProtKB-UniRule"/>
</dbReference>
<accession>A0A538S7X3</accession>
<dbReference type="SUPFAM" id="SSF102114">
    <property type="entry name" value="Radical SAM enzymes"/>
    <property type="match status" value="1"/>
</dbReference>
<evidence type="ECO:0000313" key="14">
    <source>
        <dbReference type="EMBL" id="TMQ47483.1"/>
    </source>
</evidence>
<dbReference type="CDD" id="cd01335">
    <property type="entry name" value="Radical_SAM"/>
    <property type="match status" value="1"/>
</dbReference>
<feature type="binding site" evidence="8">
    <location>
        <position position="527"/>
    </location>
    <ligand>
        <name>[4Fe-4S] cluster</name>
        <dbReference type="ChEBI" id="CHEBI:49883"/>
        <label>2</label>
        <note>4Fe-4S-S-AdoMet</note>
    </ligand>
</feature>
<keyword evidence="14" id="KW-0689">Ribosomal protein</keyword>
<feature type="region of interest" description="Disordered" evidence="10">
    <location>
        <begin position="175"/>
        <end position="360"/>
    </location>
</feature>
<evidence type="ECO:0000256" key="5">
    <source>
        <dbReference type="ARBA" id="ARBA00022723"/>
    </source>
</evidence>
<evidence type="ECO:0000259" key="11">
    <source>
        <dbReference type="PROSITE" id="PS50901"/>
    </source>
</evidence>
<sequence>MADLTRMPHVLVAGATGSGKSVCLNAIITGLLFQHGPDTLRLLMVDPKMLELSAYNGIPHLVMPVITEAKKASRALRWGVSEMEKRYKLMATCGARNILAYNEKVAAGLVPRAPGHPDGSEGAVPDRLSYVVVVIDELADLMLTAPAEIEEPIARLAQMARAVGIHLVLATQRPCDHRRHQGQLPLPDRLPGGEQDRLPHRARHERRREPARPRRHAVHARGQARALPDPRRLRLRGGDGAGGRVLEIQGGGRGPRARGAAGRASARHQARALGVGRRRRGGRGPVRRRAGPRGGQAGRGPPAGLDLPAPAAPQGGILARRAADGSARGAGRGRPVPGQQGARRARRRALAGGAGFRVTPASRRRGAPRLAFVTLGCPKNTVDSENMLGLMVRSGFRTVADLAEADVAVVNTCAFLGSAVRESRDTIARVAELKARGLLRGLIVTGCLAQRDGPKLLADFPEVDAVLGTGQWGEVARAARHVLGGGGERIVRTEYPGGALDSLVPRALSTPRHLAYLKISEGCDHRCTFCIIPRLRGDQQSRPLEDLVEEAERLAALGVRELNLIGQDTTGYGTDLPGKPTLADLLEALDRVEGIAWIRVQYTYPRLWSDRLISVWGSARRVVPYVDIPLQHIAHDMLRRMGRAMSARDTRALVQRIKAGIPGVALRTNFIVGFPGETEEHFEELLRYVEEEPFDHLVVFAYEREAETPSSGMTPRVPLVVRRQRRARLLALQQRLSRARLACRIGERVTVMIDGPAGRGPAANPDAARAPGRAGGATLYAARTAGSAFEVDGGVAVEGEDLRAGELVEARITGSAAYDLFARIERDPEPELVVIGGRA</sequence>
<comment type="caution">
    <text evidence="14">The sequence shown here is derived from an EMBL/GenBank/DDBJ whole genome shotgun (WGS) entry which is preliminary data.</text>
</comment>
<feature type="compositionally biased region" description="Gly residues" evidence="10">
    <location>
        <begin position="238"/>
        <end position="254"/>
    </location>
</feature>
<dbReference type="Pfam" id="PF04055">
    <property type="entry name" value="Radical_SAM"/>
    <property type="match status" value="1"/>
</dbReference>
<dbReference type="SMART" id="SM00729">
    <property type="entry name" value="Elp3"/>
    <property type="match status" value="1"/>
</dbReference>
<dbReference type="InterPro" id="IPR012340">
    <property type="entry name" value="NA-bd_OB-fold"/>
</dbReference>
<dbReference type="GO" id="GO:0046872">
    <property type="term" value="F:metal ion binding"/>
    <property type="evidence" value="ECO:0007669"/>
    <property type="project" value="UniProtKB-KW"/>
</dbReference>
<keyword evidence="14" id="KW-0687">Ribonucleoprotein</keyword>
<reference evidence="14 15" key="1">
    <citation type="journal article" date="2019" name="Nat. Microbiol.">
        <title>Mediterranean grassland soil C-N compound turnover is dependent on rainfall and depth, and is mediated by genomically divergent microorganisms.</title>
        <authorList>
            <person name="Diamond S."/>
            <person name="Andeer P.F."/>
            <person name="Li Z."/>
            <person name="Crits-Christoph A."/>
            <person name="Burstein D."/>
            <person name="Anantharaman K."/>
            <person name="Lane K.R."/>
            <person name="Thomas B.C."/>
            <person name="Pan C."/>
            <person name="Northen T.R."/>
            <person name="Banfield J.F."/>
        </authorList>
    </citation>
    <scope>NUCLEOTIDE SEQUENCE [LARGE SCALE GENOMIC DNA]</scope>
    <source>
        <strain evidence="14">WS_3</strain>
    </source>
</reference>
<dbReference type="GO" id="GO:0005829">
    <property type="term" value="C:cytosol"/>
    <property type="evidence" value="ECO:0007669"/>
    <property type="project" value="TreeGrafter"/>
</dbReference>